<keyword evidence="4" id="KW-0548">Nucleotidyltransferase</keyword>
<dbReference type="NCBIfam" id="TIGR01128">
    <property type="entry name" value="holA"/>
    <property type="match status" value="1"/>
</dbReference>
<feature type="domain" description="DNA polymerase III delta N-terminal" evidence="9">
    <location>
        <begin position="13"/>
        <end position="125"/>
    </location>
</feature>
<dbReference type="EMBL" id="AP014924">
    <property type="protein sequence ID" value="BAS28522.1"/>
    <property type="molecule type" value="Genomic_DNA"/>
</dbReference>
<dbReference type="Proteomes" id="UP000065807">
    <property type="component" value="Chromosome"/>
</dbReference>
<evidence type="ECO:0000256" key="6">
    <source>
        <dbReference type="ARBA" id="ARBA00022932"/>
    </source>
</evidence>
<dbReference type="PANTHER" id="PTHR34388:SF1">
    <property type="entry name" value="DNA POLYMERASE III SUBUNIT DELTA"/>
    <property type="match status" value="1"/>
</dbReference>
<reference evidence="12" key="1">
    <citation type="submission" date="2015-07" db="EMBL/GenBank/DDBJ databases">
        <title>Complete genome sequence and phylogenetic analysis of Limnochorda pilosa.</title>
        <authorList>
            <person name="Watanabe M."/>
            <person name="Kojima H."/>
            <person name="Fukui M."/>
        </authorList>
    </citation>
    <scope>NUCLEOTIDE SEQUENCE [LARGE SCALE GENOMIC DNA]</scope>
    <source>
        <strain evidence="12">HC45</strain>
    </source>
</reference>
<dbReference type="KEGG" id="lpil:LIP_2692"/>
<dbReference type="Gene3D" id="3.40.50.300">
    <property type="entry name" value="P-loop containing nucleotide triphosphate hydrolases"/>
    <property type="match status" value="1"/>
</dbReference>
<dbReference type="GO" id="GO:0006261">
    <property type="term" value="P:DNA-templated DNA replication"/>
    <property type="evidence" value="ECO:0007669"/>
    <property type="project" value="TreeGrafter"/>
</dbReference>
<keyword evidence="12" id="KW-1185">Reference proteome</keyword>
<dbReference type="STRING" id="1555112.LIP_2692"/>
<dbReference type="InterPro" id="IPR010372">
    <property type="entry name" value="DNA_pol3_delta_N"/>
</dbReference>
<sequence length="341" mass="36008">MARSGPDPAAPLHLMVGAEPSILAQVMETIRKAHGIRQGDPGWEELHLEGGDTGADQLFAAVAGGSLFASNRLVLVRRAEDLSPEAQEVLASFLGAPAPGVVLVLAMQKADRRTTLFKSLKKAQTWELAPPSRPADLARWAQEQAVAEGVKLSPQSARRLVEAVDGEAVLIPGEVGKLAAYAAGGSEVSPADVDALVSTAWPVLRPYAIFDLVDAVSRGDAGTALERFRALIRRGEPPLRILAMLARQWHLMAMVEGLRSEARGGGAEQVAQAAGIRPFEARKLMELAIHWDAARLAKAVELTASADLDLKGGAPAPTTLELLVLRLSRLSGGAGRLPPLG</sequence>
<evidence type="ECO:0000313" key="12">
    <source>
        <dbReference type="Proteomes" id="UP000065807"/>
    </source>
</evidence>
<dbReference type="Pfam" id="PF21694">
    <property type="entry name" value="DNA_pol3_delta_C"/>
    <property type="match status" value="1"/>
</dbReference>
<proteinExistence type="inferred from homology"/>
<dbReference type="SUPFAM" id="SSF48019">
    <property type="entry name" value="post-AAA+ oligomerization domain-like"/>
    <property type="match status" value="1"/>
</dbReference>
<dbReference type="AlphaFoldDB" id="A0A0K2SNE1"/>
<evidence type="ECO:0000259" key="10">
    <source>
        <dbReference type="Pfam" id="PF21694"/>
    </source>
</evidence>
<dbReference type="PANTHER" id="PTHR34388">
    <property type="entry name" value="DNA POLYMERASE III SUBUNIT DELTA"/>
    <property type="match status" value="1"/>
</dbReference>
<evidence type="ECO:0000256" key="2">
    <source>
        <dbReference type="ARBA" id="ARBA00017703"/>
    </source>
</evidence>
<comment type="similarity">
    <text evidence="7">Belongs to the DNA polymerase HolA subunit family.</text>
</comment>
<dbReference type="Pfam" id="PF06144">
    <property type="entry name" value="DNA_pol3_delta"/>
    <property type="match status" value="1"/>
</dbReference>
<evidence type="ECO:0000256" key="5">
    <source>
        <dbReference type="ARBA" id="ARBA00022705"/>
    </source>
</evidence>
<comment type="catalytic activity">
    <reaction evidence="8">
        <text>DNA(n) + a 2'-deoxyribonucleoside 5'-triphosphate = DNA(n+1) + diphosphate</text>
        <dbReference type="Rhea" id="RHEA:22508"/>
        <dbReference type="Rhea" id="RHEA-COMP:17339"/>
        <dbReference type="Rhea" id="RHEA-COMP:17340"/>
        <dbReference type="ChEBI" id="CHEBI:33019"/>
        <dbReference type="ChEBI" id="CHEBI:61560"/>
        <dbReference type="ChEBI" id="CHEBI:173112"/>
        <dbReference type="EC" id="2.7.7.7"/>
    </reaction>
</comment>
<organism evidence="11 12">
    <name type="scientific">Limnochorda pilosa</name>
    <dbReference type="NCBI Taxonomy" id="1555112"/>
    <lineage>
        <taxon>Bacteria</taxon>
        <taxon>Bacillati</taxon>
        <taxon>Bacillota</taxon>
        <taxon>Limnochordia</taxon>
        <taxon>Limnochordales</taxon>
        <taxon>Limnochordaceae</taxon>
        <taxon>Limnochorda</taxon>
    </lineage>
</organism>
<dbReference type="GO" id="GO:0003887">
    <property type="term" value="F:DNA-directed DNA polymerase activity"/>
    <property type="evidence" value="ECO:0007669"/>
    <property type="project" value="UniProtKB-KW"/>
</dbReference>
<dbReference type="GO" id="GO:0009360">
    <property type="term" value="C:DNA polymerase III complex"/>
    <property type="evidence" value="ECO:0007669"/>
    <property type="project" value="InterPro"/>
</dbReference>
<accession>A0A0K2SNE1</accession>
<dbReference type="Gene3D" id="1.20.272.10">
    <property type="match status" value="1"/>
</dbReference>
<protein>
    <recommendedName>
        <fullName evidence="2">DNA polymerase III subunit delta</fullName>
        <ecNumber evidence="1">2.7.7.7</ecNumber>
    </recommendedName>
</protein>
<dbReference type="SUPFAM" id="SSF52540">
    <property type="entry name" value="P-loop containing nucleoside triphosphate hydrolases"/>
    <property type="match status" value="1"/>
</dbReference>
<keyword evidence="5" id="KW-0235">DNA replication</keyword>
<dbReference type="GO" id="GO:0003677">
    <property type="term" value="F:DNA binding"/>
    <property type="evidence" value="ECO:0007669"/>
    <property type="project" value="InterPro"/>
</dbReference>
<reference evidence="12" key="2">
    <citation type="journal article" date="2016" name="Int. J. Syst. Evol. Microbiol.">
        <title>Complete genome sequence and cell structure of Limnochorda pilosa, a Gram-negative spore-former within the phylum Firmicutes.</title>
        <authorList>
            <person name="Watanabe M."/>
            <person name="Kojima H."/>
            <person name="Fukui M."/>
        </authorList>
    </citation>
    <scope>NUCLEOTIDE SEQUENCE [LARGE SCALE GENOMIC DNA]</scope>
    <source>
        <strain evidence="12">HC45</strain>
    </source>
</reference>
<evidence type="ECO:0000256" key="3">
    <source>
        <dbReference type="ARBA" id="ARBA00022679"/>
    </source>
</evidence>
<dbReference type="InterPro" id="IPR048466">
    <property type="entry name" value="DNA_pol3_delta-like_C"/>
</dbReference>
<evidence type="ECO:0000256" key="1">
    <source>
        <dbReference type="ARBA" id="ARBA00012417"/>
    </source>
</evidence>
<evidence type="ECO:0000256" key="8">
    <source>
        <dbReference type="ARBA" id="ARBA00049244"/>
    </source>
</evidence>
<keyword evidence="3" id="KW-0808">Transferase</keyword>
<evidence type="ECO:0000259" key="9">
    <source>
        <dbReference type="Pfam" id="PF06144"/>
    </source>
</evidence>
<dbReference type="Gene3D" id="1.10.8.60">
    <property type="match status" value="1"/>
</dbReference>
<evidence type="ECO:0000313" key="11">
    <source>
        <dbReference type="EMBL" id="BAS28522.1"/>
    </source>
</evidence>
<dbReference type="OrthoDB" id="9775929at2"/>
<name>A0A0K2SNE1_LIMPI</name>
<dbReference type="InterPro" id="IPR005790">
    <property type="entry name" value="DNA_polIII_delta"/>
</dbReference>
<evidence type="ECO:0000256" key="4">
    <source>
        <dbReference type="ARBA" id="ARBA00022695"/>
    </source>
</evidence>
<keyword evidence="6" id="KW-0239">DNA-directed DNA polymerase</keyword>
<dbReference type="RefSeq" id="WP_068139002.1">
    <property type="nucleotide sequence ID" value="NZ_AP014924.1"/>
</dbReference>
<evidence type="ECO:0000256" key="7">
    <source>
        <dbReference type="ARBA" id="ARBA00034754"/>
    </source>
</evidence>
<gene>
    <name evidence="11" type="ORF">LIP_2692</name>
</gene>
<dbReference type="InterPro" id="IPR027417">
    <property type="entry name" value="P-loop_NTPase"/>
</dbReference>
<feature type="domain" description="DNA polymerase III delta subunit-like C-terminal" evidence="10">
    <location>
        <begin position="209"/>
        <end position="326"/>
    </location>
</feature>
<dbReference type="EC" id="2.7.7.7" evidence="1"/>
<dbReference type="InterPro" id="IPR008921">
    <property type="entry name" value="DNA_pol3_clamp-load_cplx_C"/>
</dbReference>